<evidence type="ECO:0000313" key="3">
    <source>
        <dbReference type="Proteomes" id="UP000000503"/>
    </source>
</evidence>
<reference evidence="3" key="1">
    <citation type="journal article" date="2013" name="Stand. Genomic Sci.">
        <title>Genome sequence of the thermophilic fresh-water bacterium Spirochaeta caldaria type strain (H1(T)), reclassification of Spirochaeta caldaria, Spirochaeta stenostrepta, and Spirochaeta zuelzerae in the genus Treponema as Treponema caldaria comb. nov., Treponema stenostrepta comb. nov., and Treponema zuelzerae comb. nov., and emendation of the genus Treponema.</title>
        <authorList>
            <person name="Abt B."/>
            <person name="Goker M."/>
            <person name="Scheuner C."/>
            <person name="Han C."/>
            <person name="Lu M."/>
            <person name="Misra M."/>
            <person name="Lapidus A."/>
            <person name="Nolan M."/>
            <person name="Lucas S."/>
            <person name="Hammon N."/>
            <person name="Deshpande S."/>
            <person name="Cheng J.F."/>
            <person name="Tapia R."/>
            <person name="Goodwin L.A."/>
            <person name="Pitluck S."/>
            <person name="Liolios K."/>
            <person name="Pagani I."/>
            <person name="Ivanova N."/>
            <person name="Mavromatis K."/>
            <person name="Mikhailova N."/>
            <person name="Huntemann M."/>
            <person name="Pati A."/>
            <person name="Chen A."/>
            <person name="Palaniappan K."/>
            <person name="Land M."/>
            <person name="Hauser L."/>
            <person name="Jeffries C.D."/>
            <person name="Rohde M."/>
            <person name="Spring S."/>
            <person name="Gronow S."/>
            <person name="Detter J.C."/>
            <person name="Bristow J."/>
            <person name="Eisen J.A."/>
            <person name="Markowitz V."/>
            <person name="Hugenholtz P."/>
            <person name="Kyrpides N.C."/>
            <person name="Woyke T."/>
            <person name="Klenk H.P."/>
        </authorList>
    </citation>
    <scope>NUCLEOTIDE SEQUENCE</scope>
    <source>
        <strain evidence="3">ATCC 51460 / DSM 7334 / H1</strain>
    </source>
</reference>
<evidence type="ECO:0000256" key="1">
    <source>
        <dbReference type="SAM" id="Phobius"/>
    </source>
</evidence>
<organism evidence="2 3">
    <name type="scientific">Gracilinema caldarium (strain ATCC 51460 / DSM 7334 / H1)</name>
    <name type="common">Treponema caldarium</name>
    <dbReference type="NCBI Taxonomy" id="744872"/>
    <lineage>
        <taxon>Bacteria</taxon>
        <taxon>Pseudomonadati</taxon>
        <taxon>Spirochaetota</taxon>
        <taxon>Spirochaetia</taxon>
        <taxon>Spirochaetales</taxon>
        <taxon>Breznakiellaceae</taxon>
        <taxon>Gracilinema</taxon>
    </lineage>
</organism>
<evidence type="ECO:0000313" key="2">
    <source>
        <dbReference type="EMBL" id="AEJ18433.1"/>
    </source>
</evidence>
<keyword evidence="3" id="KW-1185">Reference proteome</keyword>
<dbReference type="AlphaFoldDB" id="F8EZS0"/>
<dbReference type="EMBL" id="CP002868">
    <property type="protein sequence ID" value="AEJ18433.1"/>
    <property type="molecule type" value="Genomic_DNA"/>
</dbReference>
<accession>F8EZS0</accession>
<feature type="transmembrane region" description="Helical" evidence="1">
    <location>
        <begin position="36"/>
        <end position="53"/>
    </location>
</feature>
<dbReference type="Proteomes" id="UP000000503">
    <property type="component" value="Chromosome"/>
</dbReference>
<dbReference type="KEGG" id="scd:Spica_0266"/>
<name>F8EZS0_GRAC1</name>
<dbReference type="HOGENOM" id="CLU_2940455_0_0_12"/>
<proteinExistence type="predicted"/>
<keyword evidence="1" id="KW-1133">Transmembrane helix</keyword>
<dbReference type="RefSeq" id="WP_013967746.1">
    <property type="nucleotide sequence ID" value="NC_015732.1"/>
</dbReference>
<protein>
    <submittedName>
        <fullName evidence="2">Uncharacterized protein</fullName>
    </submittedName>
</protein>
<keyword evidence="1" id="KW-0472">Membrane</keyword>
<feature type="transmembrane region" description="Helical" evidence="1">
    <location>
        <begin position="7"/>
        <end position="24"/>
    </location>
</feature>
<sequence length="60" mass="6979">MKKYIAYLVKGLVFSVPVALMNFILFNCRDNLNELVWYLLGFVLVGGPIYSYLTEMLKKK</sequence>
<dbReference type="STRING" id="744872.Spica_0266"/>
<gene>
    <name evidence="2" type="ordered locus">Spica_0266</name>
</gene>
<keyword evidence="1" id="KW-0812">Transmembrane</keyword>